<comment type="similarity">
    <text evidence="1">Belongs to the bacterial solute-binding protein 1 family.</text>
</comment>
<dbReference type="GO" id="GO:1901982">
    <property type="term" value="F:maltose binding"/>
    <property type="evidence" value="ECO:0007669"/>
    <property type="project" value="TreeGrafter"/>
</dbReference>
<dbReference type="EMBL" id="VBAO01000061">
    <property type="protein sequence ID" value="TMI83751.1"/>
    <property type="molecule type" value="Genomic_DNA"/>
</dbReference>
<evidence type="ECO:0000256" key="2">
    <source>
        <dbReference type="ARBA" id="ARBA00022448"/>
    </source>
</evidence>
<evidence type="ECO:0000256" key="1">
    <source>
        <dbReference type="ARBA" id="ARBA00008520"/>
    </source>
</evidence>
<reference evidence="4 5" key="1">
    <citation type="journal article" date="2019" name="Nat. Microbiol.">
        <title>Mediterranean grassland soil C-N compound turnover is dependent on rainfall and depth, and is mediated by genomically divergent microorganisms.</title>
        <authorList>
            <person name="Diamond S."/>
            <person name="Andeer P.F."/>
            <person name="Li Z."/>
            <person name="Crits-Christoph A."/>
            <person name="Burstein D."/>
            <person name="Anantharaman K."/>
            <person name="Lane K.R."/>
            <person name="Thomas B.C."/>
            <person name="Pan C."/>
            <person name="Northen T.R."/>
            <person name="Banfield J.F."/>
        </authorList>
    </citation>
    <scope>NUCLEOTIDE SEQUENCE [LARGE SCALE GENOMIC DNA]</scope>
    <source>
        <strain evidence="4">NP_7</strain>
    </source>
</reference>
<name>A0A537JJN1_9BACT</name>
<dbReference type="InterPro" id="IPR006311">
    <property type="entry name" value="TAT_signal"/>
</dbReference>
<proteinExistence type="inferred from homology"/>
<dbReference type="Proteomes" id="UP000320048">
    <property type="component" value="Unassembled WGS sequence"/>
</dbReference>
<dbReference type="InterPro" id="IPR006059">
    <property type="entry name" value="SBP"/>
</dbReference>
<dbReference type="PANTHER" id="PTHR30061">
    <property type="entry name" value="MALTOSE-BINDING PERIPLASMIC PROTEIN"/>
    <property type="match status" value="1"/>
</dbReference>
<evidence type="ECO:0000313" key="5">
    <source>
        <dbReference type="Proteomes" id="UP000320048"/>
    </source>
</evidence>
<evidence type="ECO:0000313" key="4">
    <source>
        <dbReference type="EMBL" id="TMI83751.1"/>
    </source>
</evidence>
<dbReference type="GO" id="GO:0042956">
    <property type="term" value="P:maltodextrin transmembrane transport"/>
    <property type="evidence" value="ECO:0007669"/>
    <property type="project" value="TreeGrafter"/>
</dbReference>
<accession>A0A537JJN1</accession>
<dbReference type="GO" id="GO:0055052">
    <property type="term" value="C:ATP-binding cassette (ABC) transporter complex, substrate-binding subunit-containing"/>
    <property type="evidence" value="ECO:0007669"/>
    <property type="project" value="TreeGrafter"/>
</dbReference>
<dbReference type="SUPFAM" id="SSF53850">
    <property type="entry name" value="Periplasmic binding protein-like II"/>
    <property type="match status" value="1"/>
</dbReference>
<sequence>MDAGRREGRQVGRRTFLKLATGAGLATMGGLGPAPWVRAASDVTLSIWTGFPELVPFYKAVAEGYGKAHANVKFTFFSTSLRETEQKLSAAVPTGTGPDIYDIGTNISVKFIDGGLLSPNPPDVDQYLKSGAWNPSVVDFFTVNGKTYGLPLMEGSRASMFYNKTMFKEAGIATPPSTFPELVADARKLVKFDASGKMIRSGISLRLSGQGSGIGEKFRFVLEPAGGALIVKTPSGKWHSGYDNEAGRAALTFYVDAVQKDKIDDPKIPHDADAFATGSAAMLFREAWVIGEIEQKNPKLEYGVAPIPRWKPGGPYKMLLQPSQVPDQRRQLGEIDGDDGLGLRAPERQLEAVARKDAPIPGLCVSPQGCRVLCRAHPFGL</sequence>
<dbReference type="AlphaFoldDB" id="A0A537JJN1"/>
<organism evidence="4 5">
    <name type="scientific">Candidatus Segetimicrobium genomatis</name>
    <dbReference type="NCBI Taxonomy" id="2569760"/>
    <lineage>
        <taxon>Bacteria</taxon>
        <taxon>Bacillati</taxon>
        <taxon>Candidatus Sysuimicrobiota</taxon>
        <taxon>Candidatus Sysuimicrobiia</taxon>
        <taxon>Candidatus Sysuimicrobiales</taxon>
        <taxon>Candidatus Segetimicrobiaceae</taxon>
        <taxon>Candidatus Segetimicrobium</taxon>
    </lineage>
</organism>
<keyword evidence="2" id="KW-0813">Transport</keyword>
<protein>
    <submittedName>
        <fullName evidence="4">Extracellular solute-binding protein</fullName>
    </submittedName>
</protein>
<dbReference type="Gene3D" id="3.40.190.10">
    <property type="entry name" value="Periplasmic binding protein-like II"/>
    <property type="match status" value="1"/>
</dbReference>
<dbReference type="PROSITE" id="PS51318">
    <property type="entry name" value="TAT"/>
    <property type="match status" value="1"/>
</dbReference>
<evidence type="ECO:0000256" key="3">
    <source>
        <dbReference type="ARBA" id="ARBA00022729"/>
    </source>
</evidence>
<keyword evidence="3" id="KW-0732">Signal</keyword>
<gene>
    <name evidence="4" type="ORF">E6H04_02315</name>
</gene>
<dbReference type="GO" id="GO:0015768">
    <property type="term" value="P:maltose transport"/>
    <property type="evidence" value="ECO:0007669"/>
    <property type="project" value="TreeGrafter"/>
</dbReference>
<dbReference type="Pfam" id="PF01547">
    <property type="entry name" value="SBP_bac_1"/>
    <property type="match status" value="1"/>
</dbReference>
<comment type="caution">
    <text evidence="4">The sequence shown here is derived from an EMBL/GenBank/DDBJ whole genome shotgun (WGS) entry which is preliminary data.</text>
</comment>
<dbReference type="PANTHER" id="PTHR30061:SF50">
    <property type="entry name" value="MALTOSE_MALTODEXTRIN-BINDING PERIPLASMIC PROTEIN"/>
    <property type="match status" value="1"/>
</dbReference>